<name>A0A146GCM7_TERSA</name>
<dbReference type="InterPro" id="IPR050709">
    <property type="entry name" value="Biotin_Carboxyl_Carrier/Decarb"/>
</dbReference>
<dbReference type="InParanoid" id="A0A146GCM7"/>
<keyword evidence="12" id="KW-1185">Reference proteome</keyword>
<dbReference type="NCBIfam" id="TIGR00531">
    <property type="entry name" value="BCCP"/>
    <property type="match status" value="1"/>
</dbReference>
<reference evidence="12" key="1">
    <citation type="journal article" date="2017" name="Genome Announc.">
        <title>Draft Genome Sequence of Terrimicrobium sacchariphilum NM-5T, a Facultative Anaerobic Soil Bacterium of the Class Spartobacteria.</title>
        <authorList>
            <person name="Qiu Y.L."/>
            <person name="Tourlousse D.M."/>
            <person name="Matsuura N."/>
            <person name="Ohashi A."/>
            <person name="Sekiguchi Y."/>
        </authorList>
    </citation>
    <scope>NUCLEOTIDE SEQUENCE [LARGE SCALE GENOMIC DNA]</scope>
    <source>
        <strain evidence="12">NM-5</strain>
    </source>
</reference>
<evidence type="ECO:0000256" key="1">
    <source>
        <dbReference type="ARBA" id="ARBA00003761"/>
    </source>
</evidence>
<feature type="domain" description="Lipoyl-binding" evidence="10">
    <location>
        <begin position="107"/>
        <end position="183"/>
    </location>
</feature>
<dbReference type="PROSITE" id="PS50968">
    <property type="entry name" value="BIOTINYL_LIPOYL"/>
    <property type="match status" value="1"/>
</dbReference>
<dbReference type="GO" id="GO:0003989">
    <property type="term" value="F:acetyl-CoA carboxylase activity"/>
    <property type="evidence" value="ECO:0007669"/>
    <property type="project" value="InterPro"/>
</dbReference>
<dbReference type="Pfam" id="PF00364">
    <property type="entry name" value="Biotin_lipoyl"/>
    <property type="match status" value="1"/>
</dbReference>
<organism evidence="11 12">
    <name type="scientific">Terrimicrobium sacchariphilum</name>
    <dbReference type="NCBI Taxonomy" id="690879"/>
    <lineage>
        <taxon>Bacteria</taxon>
        <taxon>Pseudomonadati</taxon>
        <taxon>Verrucomicrobiota</taxon>
        <taxon>Terrimicrobiia</taxon>
        <taxon>Terrimicrobiales</taxon>
        <taxon>Terrimicrobiaceae</taxon>
        <taxon>Terrimicrobium</taxon>
    </lineage>
</organism>
<keyword evidence="5 9" id="KW-0276">Fatty acid metabolism</keyword>
<dbReference type="UniPathway" id="UPA00094"/>
<dbReference type="EMBL" id="BDCO01000003">
    <property type="protein sequence ID" value="GAT35090.1"/>
    <property type="molecule type" value="Genomic_DNA"/>
</dbReference>
<dbReference type="CDD" id="cd06850">
    <property type="entry name" value="biotinyl_domain"/>
    <property type="match status" value="1"/>
</dbReference>
<dbReference type="Proteomes" id="UP000076023">
    <property type="component" value="Unassembled WGS sequence"/>
</dbReference>
<dbReference type="PANTHER" id="PTHR45266">
    <property type="entry name" value="OXALOACETATE DECARBOXYLASE ALPHA CHAIN"/>
    <property type="match status" value="1"/>
</dbReference>
<keyword evidence="4 9" id="KW-0444">Lipid biosynthesis</keyword>
<sequence length="183" mass="19245">MREVRLFVKALPSKLLTPGNPHENLPVPQILPNVDLKEIRTLIDLMKKNGLAVFKMEREGFKITLKTAGAEGPTQIITSGVAPAPMAVAATAPAAPAAAAAENPSNLTEIKSPMVGTFYASPSPDSPAYVSVGQAVTPDTVVCIVEAMKVMNEIKAEVSGVIAEIAAENGKPVQFGQALFRVK</sequence>
<dbReference type="GO" id="GO:0006633">
    <property type="term" value="P:fatty acid biosynthetic process"/>
    <property type="evidence" value="ECO:0007669"/>
    <property type="project" value="UniProtKB-UniPathway"/>
</dbReference>
<dbReference type="FunCoup" id="A0A146GCM7">
    <property type="interactions" value="436"/>
</dbReference>
<evidence type="ECO:0000256" key="8">
    <source>
        <dbReference type="ARBA" id="ARBA00023267"/>
    </source>
</evidence>
<dbReference type="InterPro" id="IPR000089">
    <property type="entry name" value="Biotin_lipoyl"/>
</dbReference>
<evidence type="ECO:0000256" key="5">
    <source>
        <dbReference type="ARBA" id="ARBA00022832"/>
    </source>
</evidence>
<keyword evidence="7 9" id="KW-0275">Fatty acid biosynthesis</keyword>
<dbReference type="InterPro" id="IPR011053">
    <property type="entry name" value="Single_hybrid_motif"/>
</dbReference>
<evidence type="ECO:0000256" key="7">
    <source>
        <dbReference type="ARBA" id="ARBA00023160"/>
    </source>
</evidence>
<comment type="function">
    <text evidence="1 9">This protein is a component of the acetyl coenzyme A carboxylase complex; first, biotin carboxylase catalyzes the carboxylation of the carrier protein and then the transcarboxylase transfers the carboxyl group to form malonyl-CoA.</text>
</comment>
<dbReference type="GO" id="GO:0009317">
    <property type="term" value="C:acetyl-CoA carboxylase complex"/>
    <property type="evidence" value="ECO:0007669"/>
    <property type="project" value="InterPro"/>
</dbReference>
<dbReference type="SUPFAM" id="SSF51230">
    <property type="entry name" value="Single hybrid motif"/>
    <property type="match status" value="1"/>
</dbReference>
<keyword evidence="8 9" id="KW-0092">Biotin</keyword>
<dbReference type="Gene3D" id="2.40.50.100">
    <property type="match status" value="1"/>
</dbReference>
<protein>
    <recommendedName>
        <fullName evidence="3 9">Biotin carboxyl carrier protein of acetyl-CoA carboxylase</fullName>
    </recommendedName>
</protein>
<comment type="pathway">
    <text evidence="2 9">Lipid metabolism; fatty acid biosynthesis.</text>
</comment>
<evidence type="ECO:0000259" key="10">
    <source>
        <dbReference type="PROSITE" id="PS50968"/>
    </source>
</evidence>
<comment type="caution">
    <text evidence="11">The sequence shown here is derived from an EMBL/GenBank/DDBJ whole genome shotgun (WGS) entry which is preliminary data.</text>
</comment>
<evidence type="ECO:0000256" key="6">
    <source>
        <dbReference type="ARBA" id="ARBA00023098"/>
    </source>
</evidence>
<dbReference type="PANTHER" id="PTHR45266:SF3">
    <property type="entry name" value="OXALOACETATE DECARBOXYLASE ALPHA CHAIN"/>
    <property type="match status" value="1"/>
</dbReference>
<dbReference type="STRING" id="690879.TSACC_3151"/>
<evidence type="ECO:0000313" key="12">
    <source>
        <dbReference type="Proteomes" id="UP000076023"/>
    </source>
</evidence>
<accession>A0A146GCM7</accession>
<keyword evidence="6 9" id="KW-0443">Lipid metabolism</keyword>
<dbReference type="PROSITE" id="PS00188">
    <property type="entry name" value="BIOTIN"/>
    <property type="match status" value="1"/>
</dbReference>
<dbReference type="PRINTS" id="PR01071">
    <property type="entry name" value="ACOABIOTINCC"/>
</dbReference>
<gene>
    <name evidence="11" type="ORF">TSACC_3151</name>
</gene>
<dbReference type="InterPro" id="IPR001882">
    <property type="entry name" value="Biotin_BS"/>
</dbReference>
<evidence type="ECO:0000256" key="2">
    <source>
        <dbReference type="ARBA" id="ARBA00005194"/>
    </source>
</evidence>
<evidence type="ECO:0000256" key="3">
    <source>
        <dbReference type="ARBA" id="ARBA00017562"/>
    </source>
</evidence>
<dbReference type="InterPro" id="IPR001249">
    <property type="entry name" value="AcCoA_biotinCC"/>
</dbReference>
<evidence type="ECO:0000256" key="4">
    <source>
        <dbReference type="ARBA" id="ARBA00022516"/>
    </source>
</evidence>
<dbReference type="AlphaFoldDB" id="A0A146GCM7"/>
<proteinExistence type="predicted"/>
<evidence type="ECO:0000256" key="9">
    <source>
        <dbReference type="RuleBase" id="RU364072"/>
    </source>
</evidence>
<evidence type="ECO:0000313" key="11">
    <source>
        <dbReference type="EMBL" id="GAT35090.1"/>
    </source>
</evidence>